<protein>
    <recommendedName>
        <fullName evidence="4">PNPLA domain-containing protein</fullName>
    </recommendedName>
</protein>
<evidence type="ECO:0000259" key="4">
    <source>
        <dbReference type="Pfam" id="PF01734"/>
    </source>
</evidence>
<dbReference type="SUPFAM" id="SSF52151">
    <property type="entry name" value="FabD/lysophospholipase-like"/>
    <property type="match status" value="1"/>
</dbReference>
<accession>A0ABX0UMT3</accession>
<proteinExistence type="predicted"/>
<dbReference type="Proteomes" id="UP001179181">
    <property type="component" value="Unassembled WGS sequence"/>
</dbReference>
<evidence type="ECO:0000256" key="1">
    <source>
        <dbReference type="ARBA" id="ARBA00023098"/>
    </source>
</evidence>
<dbReference type="EMBL" id="JAASQJ010000002">
    <property type="protein sequence ID" value="NIJ52760.1"/>
    <property type="molecule type" value="Genomic_DNA"/>
</dbReference>
<keyword evidence="3" id="KW-0472">Membrane</keyword>
<dbReference type="PANTHER" id="PTHR10728:SF40">
    <property type="entry name" value="PATATIN FAMILY PROTEIN"/>
    <property type="match status" value="1"/>
</dbReference>
<feature type="region of interest" description="Disordered" evidence="2">
    <location>
        <begin position="720"/>
        <end position="739"/>
    </location>
</feature>
<evidence type="ECO:0000313" key="6">
    <source>
        <dbReference type="Proteomes" id="UP001179181"/>
    </source>
</evidence>
<evidence type="ECO:0000313" key="5">
    <source>
        <dbReference type="EMBL" id="NIJ52760.1"/>
    </source>
</evidence>
<comment type="caution">
    <text evidence="5">The sequence shown here is derived from an EMBL/GenBank/DDBJ whole genome shotgun (WGS) entry which is preliminary data.</text>
</comment>
<feature type="transmembrane region" description="Helical" evidence="3">
    <location>
        <begin position="332"/>
        <end position="355"/>
    </location>
</feature>
<feature type="domain" description="PNPLA" evidence="4">
    <location>
        <begin position="189"/>
        <end position="262"/>
    </location>
</feature>
<dbReference type="InterPro" id="IPR016035">
    <property type="entry name" value="Acyl_Trfase/lysoPLipase"/>
</dbReference>
<name>A0ABX0UMT3_9BACT</name>
<feature type="transmembrane region" description="Helical" evidence="3">
    <location>
        <begin position="466"/>
        <end position="492"/>
    </location>
</feature>
<keyword evidence="1" id="KW-0443">Lipid metabolism</keyword>
<feature type="transmembrane region" description="Helical" evidence="3">
    <location>
        <begin position="297"/>
        <end position="317"/>
    </location>
</feature>
<feature type="compositionally biased region" description="Basic and acidic residues" evidence="2">
    <location>
        <begin position="722"/>
        <end position="738"/>
    </location>
</feature>
<dbReference type="RefSeq" id="WP_208408267.1">
    <property type="nucleotide sequence ID" value="NZ_JAASQJ010000002.1"/>
</dbReference>
<reference evidence="5 6" key="1">
    <citation type="submission" date="2020-03" db="EMBL/GenBank/DDBJ databases">
        <title>Genomic Encyclopedia of Type Strains, Phase IV (KMG-IV): sequencing the most valuable type-strain genomes for metagenomic binning, comparative biology and taxonomic classification.</title>
        <authorList>
            <person name="Goeker M."/>
        </authorList>
    </citation>
    <scope>NUCLEOTIDE SEQUENCE [LARGE SCALE GENOMIC DNA]</scope>
    <source>
        <strain evidence="5 6">DSM 102865</strain>
    </source>
</reference>
<sequence>MSKTSAADTLQEPSLQLFNVLEEEYKYIHGTQTEGIKFLGYEIDPGLVVRLKVELENQANEDYSKSLKDYCYPYTKLANWIKPHQPEKVNFEISVATISDVLKNKIEDEKLIEQEPWLQDSLSLQPYTRGLLSRYLIGKNTKRALKSEEILELNRLLIRDAFSEYIKSEDSLTLESVFEKMRASGQSAICFSGGGIRSATFGLGIVQGLANLNLLDKFSYMSTVSGGGYLGSWLSAWSHHEGFETVLKKLKSESSTPFTVEADPIVHLRRYSNFLSPKLGLFSADSWTLFSTYLRNLLLIWLVIVPFLAALSGAPWLAVNLAAAKFGSSGPYAFWFIALLALSAAILLIIAVRFLHAFIPDSQIIPQSERGSVKDTLTSTRDTKAFIKNCFAPCLIATFLLIISWIWFVKLDVFPFKYIEDIHKTLGLDTPTELRIWSFGGGYIMANTALCHLIGWLLAKPTRKKPILIAGQFIVILVTGAFAGFFLLLILGQFRQHFLGERHLPAFICLAFPSALLAIVLAGFVFEGTISRWNDDSRREWTARHSGFLLLAALAWLVLTAIILYGPGLIADIKLKIASLGLTSGILTALLGGSTKTAGKGEAAGSRQGKGPAPGIGSFMSSLSLPVVALITLVVLLTMLSVLNLKLMQVFENFVEYGQANVFWISHASFPTFPVYIPFLILAAFIILGFIMAAAIDTNRFSLHAMYRARLIRAYLGASRPQTERSPDPFTGFDEKDNMPMGELDQQQTASTRAKSMQKPPFHVVNLALNLVSSRNLAWQERKAAAFSVTTLHAGAVNLGYRRTRPDPLKQVSKNAGNDEIVPRLYGGKNGISLGTAMTISGAAASPNMGYHSSPLIAFLMTMFNVRLGWWLGNPGPAGDETFDRTTPFFAVKPIWDELLANTDELNNYVYLSDGGHFENLGLYEMVLRRNRFILVSDAGCDEKCTLEDLGNAIRKIRIDLGIPVDFNEEFKIRARSNDPTLKGQPWALGRIRYSEVDKKSKLGADDVDGILLYVKPGLYGREPRDVFNYASAKPTFPHESTGDQFFSESQFESYRALGKHIVEDLANSILMEAGVTLTELFEKDGPKKYWKFIKDNKKAPV</sequence>
<feature type="transmembrane region" description="Helical" evidence="3">
    <location>
        <begin position="436"/>
        <end position="459"/>
    </location>
</feature>
<feature type="transmembrane region" description="Helical" evidence="3">
    <location>
        <begin position="390"/>
        <end position="408"/>
    </location>
</feature>
<evidence type="ECO:0000256" key="2">
    <source>
        <dbReference type="SAM" id="MobiDB-lite"/>
    </source>
</evidence>
<dbReference type="Gene3D" id="3.40.1090.10">
    <property type="entry name" value="Cytosolic phospholipase A2 catalytic domain"/>
    <property type="match status" value="1"/>
</dbReference>
<keyword evidence="6" id="KW-1185">Reference proteome</keyword>
<feature type="transmembrane region" description="Helical" evidence="3">
    <location>
        <begin position="504"/>
        <end position="526"/>
    </location>
</feature>
<dbReference type="Pfam" id="PF01734">
    <property type="entry name" value="Patatin"/>
    <property type="match status" value="1"/>
</dbReference>
<feature type="transmembrane region" description="Helical" evidence="3">
    <location>
        <begin position="616"/>
        <end position="643"/>
    </location>
</feature>
<feature type="transmembrane region" description="Helical" evidence="3">
    <location>
        <begin position="675"/>
        <end position="696"/>
    </location>
</feature>
<dbReference type="PANTHER" id="PTHR10728">
    <property type="entry name" value="CYTOSOLIC PHOSPHOLIPASE A2"/>
    <property type="match status" value="1"/>
</dbReference>
<keyword evidence="3" id="KW-0812">Transmembrane</keyword>
<organism evidence="5 6">
    <name type="scientific">Dyadobacter arcticus</name>
    <dbReference type="NCBI Taxonomy" id="1078754"/>
    <lineage>
        <taxon>Bacteria</taxon>
        <taxon>Pseudomonadati</taxon>
        <taxon>Bacteroidota</taxon>
        <taxon>Cytophagia</taxon>
        <taxon>Cytophagales</taxon>
        <taxon>Spirosomataceae</taxon>
        <taxon>Dyadobacter</taxon>
    </lineage>
</organism>
<gene>
    <name evidence="5" type="ORF">FHS68_001930</name>
</gene>
<keyword evidence="3" id="KW-1133">Transmembrane helix</keyword>
<evidence type="ECO:0000256" key="3">
    <source>
        <dbReference type="SAM" id="Phobius"/>
    </source>
</evidence>
<dbReference type="InterPro" id="IPR002641">
    <property type="entry name" value="PNPLA_dom"/>
</dbReference>
<feature type="transmembrane region" description="Helical" evidence="3">
    <location>
        <begin position="547"/>
        <end position="565"/>
    </location>
</feature>